<dbReference type="GO" id="GO:0030288">
    <property type="term" value="C:outer membrane-bounded periplasmic space"/>
    <property type="evidence" value="ECO:0007669"/>
    <property type="project" value="TreeGrafter"/>
</dbReference>
<dbReference type="HAMAP" id="MF_01914">
    <property type="entry name" value="LPS_assembly_LptA"/>
    <property type="match status" value="1"/>
</dbReference>
<evidence type="ECO:0000256" key="1">
    <source>
        <dbReference type="ARBA" id="ARBA00022448"/>
    </source>
</evidence>
<dbReference type="Gene3D" id="2.60.450.10">
    <property type="entry name" value="Lipopolysaccharide (LPS) transport protein A like domain"/>
    <property type="match status" value="1"/>
</dbReference>
<accession>A0A261US05</accession>
<gene>
    <name evidence="4" type="primary">lptA</name>
    <name evidence="6" type="ORF">CAL20_03305</name>
</gene>
<dbReference type="InterPro" id="IPR052037">
    <property type="entry name" value="LPS_export_LptA"/>
</dbReference>
<evidence type="ECO:0000256" key="4">
    <source>
        <dbReference type="HAMAP-Rule" id="MF_01914"/>
    </source>
</evidence>
<reference evidence="6 7" key="1">
    <citation type="submission" date="2017-05" db="EMBL/GenBank/DDBJ databases">
        <title>Complete and WGS of Bordetella genogroups.</title>
        <authorList>
            <person name="Spilker T."/>
            <person name="LiPuma J."/>
        </authorList>
    </citation>
    <scope>NUCLEOTIDE SEQUENCE [LARGE SCALE GENOMIC DNA]</scope>
    <source>
        <strain evidence="6 7">AU9919</strain>
    </source>
</reference>
<keyword evidence="7" id="KW-1185">Reference proteome</keyword>
<dbReference type="InterPro" id="IPR014340">
    <property type="entry name" value="LptA"/>
</dbReference>
<evidence type="ECO:0000256" key="3">
    <source>
        <dbReference type="ARBA" id="ARBA00022764"/>
    </source>
</evidence>
<dbReference type="PANTHER" id="PTHR36504">
    <property type="entry name" value="LIPOPOLYSACCHARIDE EXPORT SYSTEM PROTEIN LPTA"/>
    <property type="match status" value="1"/>
</dbReference>
<organism evidence="6 7">
    <name type="scientific">Bordetella genomosp. 4</name>
    <dbReference type="NCBI Taxonomy" id="463044"/>
    <lineage>
        <taxon>Bacteria</taxon>
        <taxon>Pseudomonadati</taxon>
        <taxon>Pseudomonadota</taxon>
        <taxon>Betaproteobacteria</taxon>
        <taxon>Burkholderiales</taxon>
        <taxon>Alcaligenaceae</taxon>
        <taxon>Bordetella</taxon>
    </lineage>
</organism>
<feature type="domain" description="Organic solvent tolerance-like N-terminal" evidence="5">
    <location>
        <begin position="53"/>
        <end position="170"/>
    </location>
</feature>
<sequence length="218" mass="23511">MTDRTFPHVAPLASRHNVARTGALLLTMLLLGVGANVHAQQQSGSAEEPSTMILSDTLHYDDIKRQSVFTGNVVLTRGLMKLTADKLEVNEDEAGNQHGTAIANKGKVVTIRQERPETFDVIEGTGLRAEYDSSKSQFDLIGQAVVIRYICGKQFDTIRGERVRYNEKTGVYQAQGGANSSAPGGRVRSVVEPRSKADAAVAECRAGKGNNKAKQTNG</sequence>
<dbReference type="GO" id="GO:0043165">
    <property type="term" value="P:Gram-negative-bacterium-type cell outer membrane assembly"/>
    <property type="evidence" value="ECO:0007669"/>
    <property type="project" value="UniProtKB-UniRule"/>
</dbReference>
<dbReference type="EMBL" id="NEVQ01000003">
    <property type="protein sequence ID" value="OZI64688.1"/>
    <property type="molecule type" value="Genomic_DNA"/>
</dbReference>
<keyword evidence="2" id="KW-0732">Signal</keyword>
<keyword evidence="3 4" id="KW-0574">Periplasm</keyword>
<comment type="subcellular location">
    <subcellularLocation>
        <location evidence="4">Periplasm</location>
    </subcellularLocation>
</comment>
<dbReference type="NCBIfam" id="TIGR03002">
    <property type="entry name" value="outer_YhbN_LptA"/>
    <property type="match status" value="1"/>
</dbReference>
<proteinExistence type="inferred from homology"/>
<evidence type="ECO:0000259" key="5">
    <source>
        <dbReference type="Pfam" id="PF03968"/>
    </source>
</evidence>
<dbReference type="AlphaFoldDB" id="A0A261US05"/>
<evidence type="ECO:0000313" key="6">
    <source>
        <dbReference type="EMBL" id="OZI64688.1"/>
    </source>
</evidence>
<dbReference type="GO" id="GO:0015920">
    <property type="term" value="P:lipopolysaccharide transport"/>
    <property type="evidence" value="ECO:0007669"/>
    <property type="project" value="UniProtKB-UniRule"/>
</dbReference>
<comment type="similarity">
    <text evidence="4">Belongs to the LptA family.</text>
</comment>
<dbReference type="GO" id="GO:0009279">
    <property type="term" value="C:cell outer membrane"/>
    <property type="evidence" value="ECO:0007669"/>
    <property type="project" value="TreeGrafter"/>
</dbReference>
<protein>
    <recommendedName>
        <fullName evidence="4">Lipopolysaccharide export system protein LptA</fullName>
    </recommendedName>
</protein>
<dbReference type="PANTHER" id="PTHR36504:SF1">
    <property type="entry name" value="LIPOPOLYSACCHARIDE EXPORT SYSTEM PROTEIN LPTA"/>
    <property type="match status" value="1"/>
</dbReference>
<dbReference type="Proteomes" id="UP000216885">
    <property type="component" value="Unassembled WGS sequence"/>
</dbReference>
<dbReference type="GO" id="GO:0001530">
    <property type="term" value="F:lipopolysaccharide binding"/>
    <property type="evidence" value="ECO:0007669"/>
    <property type="project" value="InterPro"/>
</dbReference>
<dbReference type="Pfam" id="PF03968">
    <property type="entry name" value="LptD_N"/>
    <property type="match status" value="1"/>
</dbReference>
<dbReference type="GO" id="GO:0017089">
    <property type="term" value="F:glycolipid transfer activity"/>
    <property type="evidence" value="ECO:0007669"/>
    <property type="project" value="TreeGrafter"/>
</dbReference>
<comment type="subunit">
    <text evidence="4">Component of the lipopolysaccharide transport and assembly complex.</text>
</comment>
<name>A0A261US05_9BORD</name>
<dbReference type="InterPro" id="IPR005653">
    <property type="entry name" value="OstA-like_N"/>
</dbReference>
<comment type="caution">
    <text evidence="6">The sequence shown here is derived from an EMBL/GenBank/DDBJ whole genome shotgun (WGS) entry which is preliminary data.</text>
</comment>
<evidence type="ECO:0000256" key="2">
    <source>
        <dbReference type="ARBA" id="ARBA00022729"/>
    </source>
</evidence>
<keyword evidence="1 4" id="KW-0813">Transport</keyword>
<comment type="function">
    <text evidence="4">Involved in the assembly of lipopolysaccharide (LPS). Required for the translocation of LPS from the inner membrane to the outer membrane.</text>
</comment>
<evidence type="ECO:0000313" key="7">
    <source>
        <dbReference type="Proteomes" id="UP000216885"/>
    </source>
</evidence>